<proteinExistence type="predicted"/>
<protein>
    <submittedName>
        <fullName evidence="1">Uncharacterized protein</fullName>
    </submittedName>
</protein>
<dbReference type="AlphaFoldDB" id="A0A2H3E5E2"/>
<dbReference type="EMBL" id="KZ293653">
    <property type="protein sequence ID" value="PBK94886.1"/>
    <property type="molecule type" value="Genomic_DNA"/>
</dbReference>
<dbReference type="OrthoDB" id="2922374at2759"/>
<dbReference type="Proteomes" id="UP000217790">
    <property type="component" value="Unassembled WGS sequence"/>
</dbReference>
<reference evidence="2" key="1">
    <citation type="journal article" date="2017" name="Nat. Ecol. Evol.">
        <title>Genome expansion and lineage-specific genetic innovations in the forest pathogenic fungi Armillaria.</title>
        <authorList>
            <person name="Sipos G."/>
            <person name="Prasanna A.N."/>
            <person name="Walter M.C."/>
            <person name="O'Connor E."/>
            <person name="Balint B."/>
            <person name="Krizsan K."/>
            <person name="Kiss B."/>
            <person name="Hess J."/>
            <person name="Varga T."/>
            <person name="Slot J."/>
            <person name="Riley R."/>
            <person name="Boka B."/>
            <person name="Rigling D."/>
            <person name="Barry K."/>
            <person name="Lee J."/>
            <person name="Mihaltcheva S."/>
            <person name="LaButti K."/>
            <person name="Lipzen A."/>
            <person name="Waldron R."/>
            <person name="Moloney N.M."/>
            <person name="Sperisen C."/>
            <person name="Kredics L."/>
            <person name="Vagvoelgyi C."/>
            <person name="Patrignani A."/>
            <person name="Fitzpatrick D."/>
            <person name="Nagy I."/>
            <person name="Doyle S."/>
            <person name="Anderson J.B."/>
            <person name="Grigoriev I.V."/>
            <person name="Gueldener U."/>
            <person name="Muensterkoetter M."/>
            <person name="Nagy L.G."/>
        </authorList>
    </citation>
    <scope>NUCLEOTIDE SEQUENCE [LARGE SCALE GENOMIC DNA]</scope>
    <source>
        <strain evidence="2">Ar21-2</strain>
    </source>
</reference>
<dbReference type="InParanoid" id="A0A2H3E5E2"/>
<dbReference type="OMA" id="WYMLEHA"/>
<accession>A0A2H3E5E2</accession>
<name>A0A2H3E5E2_ARMGA</name>
<gene>
    <name evidence="1" type="ORF">ARMGADRAFT_1062436</name>
</gene>
<keyword evidence="2" id="KW-1185">Reference proteome</keyword>
<evidence type="ECO:0000313" key="1">
    <source>
        <dbReference type="EMBL" id="PBK94886.1"/>
    </source>
</evidence>
<evidence type="ECO:0000313" key="2">
    <source>
        <dbReference type="Proteomes" id="UP000217790"/>
    </source>
</evidence>
<organism evidence="1 2">
    <name type="scientific">Armillaria gallica</name>
    <name type="common">Bulbous honey fungus</name>
    <name type="synonym">Armillaria bulbosa</name>
    <dbReference type="NCBI Taxonomy" id="47427"/>
    <lineage>
        <taxon>Eukaryota</taxon>
        <taxon>Fungi</taxon>
        <taxon>Dikarya</taxon>
        <taxon>Basidiomycota</taxon>
        <taxon>Agaricomycotina</taxon>
        <taxon>Agaricomycetes</taxon>
        <taxon>Agaricomycetidae</taxon>
        <taxon>Agaricales</taxon>
        <taxon>Marasmiineae</taxon>
        <taxon>Physalacriaceae</taxon>
        <taxon>Armillaria</taxon>
    </lineage>
</organism>
<sequence>MQFSNSSQEQHFSALEKYYSMEATKRDLMFTNTTLGDRVYVELPTDTPPELLNLCKIVQALMIVPVLDSEENEEYWYMLEHAVLSPRGELYLQYSAHFSLNACHPLPVYAYPISPLWAYHKFAFPIDIKNIESLELWAKTLQAMVKEGSLSELETYLEPAEAHTMGAVHSTGRANAKYLHPAHRTDLAAECVQRGMWSLLKVLTDGFDVEENTHHEAACTIWYYCPGYGLVSQVETDEVTKKTYYREVIRWVAEDDS</sequence>